<dbReference type="HOGENOM" id="CLU_2669978_0_0_6"/>
<keyword evidence="2" id="KW-1185">Reference proteome</keyword>
<accession>C4LBB2</accession>
<dbReference type="RefSeq" id="WP_012728946.1">
    <property type="nucleotide sequence ID" value="NC_012691.1"/>
</dbReference>
<dbReference type="AlphaFoldDB" id="C4LBB2"/>
<gene>
    <name evidence="1" type="ordered locus">Tola_0719</name>
</gene>
<reference evidence="2" key="1">
    <citation type="submission" date="2009-05" db="EMBL/GenBank/DDBJ databases">
        <title>Complete sequence of Tolumonas auensis DSM 9187.</title>
        <authorList>
            <consortium name="US DOE Joint Genome Institute"/>
            <person name="Lucas S."/>
            <person name="Copeland A."/>
            <person name="Lapidus A."/>
            <person name="Glavina del Rio T."/>
            <person name="Tice H."/>
            <person name="Bruce D."/>
            <person name="Goodwin L."/>
            <person name="Pitluck S."/>
            <person name="Chertkov O."/>
            <person name="Brettin T."/>
            <person name="Detter J.C."/>
            <person name="Han C."/>
            <person name="Larimer F."/>
            <person name="Land M."/>
            <person name="Hauser L."/>
            <person name="Kyrpides N."/>
            <person name="Mikhailova N."/>
            <person name="Spring S."/>
            <person name="Beller H."/>
        </authorList>
    </citation>
    <scope>NUCLEOTIDE SEQUENCE [LARGE SCALE GENOMIC DNA]</scope>
    <source>
        <strain evidence="2">DSM 9187 / TA4</strain>
    </source>
</reference>
<dbReference type="STRING" id="595494.Tola_0719"/>
<name>C4LBB2_TOLAT</name>
<reference evidence="1 2" key="2">
    <citation type="journal article" date="2011" name="Stand. Genomic Sci.">
        <title>Complete genome sequence of Tolumonas auensis type strain (TA 4).</title>
        <authorList>
            <person name="Chertkov O."/>
            <person name="Copeland A."/>
            <person name="Lucas S."/>
            <person name="Lapidus A."/>
            <person name="Berry K.W."/>
            <person name="Detter J.C."/>
            <person name="Del Rio T.G."/>
            <person name="Hammon N."/>
            <person name="Dalin E."/>
            <person name="Tice H."/>
            <person name="Pitluck S."/>
            <person name="Richardson P."/>
            <person name="Bruce D."/>
            <person name="Goodwin L."/>
            <person name="Han C."/>
            <person name="Tapia R."/>
            <person name="Saunders E."/>
            <person name="Schmutz J."/>
            <person name="Brettin T."/>
            <person name="Larimer F."/>
            <person name="Land M."/>
            <person name="Hauser L."/>
            <person name="Spring S."/>
            <person name="Rohde M."/>
            <person name="Kyrpides N.C."/>
            <person name="Ivanova N."/>
            <person name="Goker M."/>
            <person name="Beller H.R."/>
            <person name="Klenk H.P."/>
            <person name="Woyke T."/>
        </authorList>
    </citation>
    <scope>NUCLEOTIDE SEQUENCE [LARGE SCALE GENOMIC DNA]</scope>
    <source>
        <strain evidence="2">DSM 9187 / TA4</strain>
    </source>
</reference>
<organism evidence="1 2">
    <name type="scientific">Tolumonas auensis (strain DSM 9187 / NBRC 110442 / TA 4)</name>
    <dbReference type="NCBI Taxonomy" id="595494"/>
    <lineage>
        <taxon>Bacteria</taxon>
        <taxon>Pseudomonadati</taxon>
        <taxon>Pseudomonadota</taxon>
        <taxon>Gammaproteobacteria</taxon>
        <taxon>Aeromonadales</taxon>
        <taxon>Aeromonadaceae</taxon>
        <taxon>Tolumonas</taxon>
    </lineage>
</organism>
<dbReference type="KEGG" id="tau:Tola_0719"/>
<dbReference type="Proteomes" id="UP000009073">
    <property type="component" value="Chromosome"/>
</dbReference>
<protein>
    <submittedName>
        <fullName evidence="1">Uncharacterized protein</fullName>
    </submittedName>
</protein>
<sequence length="75" mass="7896">MAYEIRILLGDCPDGEGVLISSRHDGDDTWNDLGVMLKTNLAALLPGLIEQAAEQAGVELLEPPSAAVPVGQLLN</sequence>
<evidence type="ECO:0000313" key="2">
    <source>
        <dbReference type="Proteomes" id="UP000009073"/>
    </source>
</evidence>
<evidence type="ECO:0000313" key="1">
    <source>
        <dbReference type="EMBL" id="ACQ92347.1"/>
    </source>
</evidence>
<dbReference type="EMBL" id="CP001616">
    <property type="protein sequence ID" value="ACQ92347.1"/>
    <property type="molecule type" value="Genomic_DNA"/>
</dbReference>
<proteinExistence type="predicted"/>